<organism evidence="1 2">
    <name type="scientific">Hymenobacter humi</name>
    <dbReference type="NCBI Taxonomy" id="1411620"/>
    <lineage>
        <taxon>Bacteria</taxon>
        <taxon>Pseudomonadati</taxon>
        <taxon>Bacteroidota</taxon>
        <taxon>Cytophagia</taxon>
        <taxon>Cytophagales</taxon>
        <taxon>Hymenobacteraceae</taxon>
        <taxon>Hymenobacter</taxon>
    </lineage>
</organism>
<sequence>MVDFDYIKTLGLQLVAGRDFSKEQTTDKDHAFILNETAVKEFGFGTPQQALGKKCNGRSGATGTPIRSKWGRLSVW</sequence>
<accession>A0ABW2U427</accession>
<evidence type="ECO:0000313" key="2">
    <source>
        <dbReference type="Proteomes" id="UP001596513"/>
    </source>
</evidence>
<dbReference type="EMBL" id="JBHTEK010000001">
    <property type="protein sequence ID" value="MFC7667639.1"/>
    <property type="molecule type" value="Genomic_DNA"/>
</dbReference>
<evidence type="ECO:0000313" key="1">
    <source>
        <dbReference type="EMBL" id="MFC7667639.1"/>
    </source>
</evidence>
<keyword evidence="2" id="KW-1185">Reference proteome</keyword>
<reference evidence="2" key="1">
    <citation type="journal article" date="2019" name="Int. J. Syst. Evol. Microbiol.">
        <title>The Global Catalogue of Microorganisms (GCM) 10K type strain sequencing project: providing services to taxonomists for standard genome sequencing and annotation.</title>
        <authorList>
            <consortium name="The Broad Institute Genomics Platform"/>
            <consortium name="The Broad Institute Genome Sequencing Center for Infectious Disease"/>
            <person name="Wu L."/>
            <person name="Ma J."/>
        </authorList>
    </citation>
    <scope>NUCLEOTIDE SEQUENCE [LARGE SCALE GENOMIC DNA]</scope>
    <source>
        <strain evidence="2">JCM 19635</strain>
    </source>
</reference>
<dbReference type="Proteomes" id="UP001596513">
    <property type="component" value="Unassembled WGS sequence"/>
</dbReference>
<protein>
    <submittedName>
        <fullName evidence="1">ABC transporter permease</fullName>
    </submittedName>
</protein>
<gene>
    <name evidence="1" type="ORF">ACFQT0_09765</name>
</gene>
<name>A0ABW2U427_9BACT</name>
<comment type="caution">
    <text evidence="1">The sequence shown here is derived from an EMBL/GenBank/DDBJ whole genome shotgun (WGS) entry which is preliminary data.</text>
</comment>
<dbReference type="RefSeq" id="WP_380202329.1">
    <property type="nucleotide sequence ID" value="NZ_JBHTEK010000001.1"/>
</dbReference>
<proteinExistence type="predicted"/>